<name>A0A8J3NC97_9ACTN</name>
<dbReference type="PROSITE" id="PS01081">
    <property type="entry name" value="HTH_TETR_1"/>
    <property type="match status" value="1"/>
</dbReference>
<evidence type="ECO:0000256" key="1">
    <source>
        <dbReference type="ARBA" id="ARBA00023015"/>
    </source>
</evidence>
<dbReference type="EMBL" id="BOMB01000027">
    <property type="protein sequence ID" value="GID13836.1"/>
    <property type="molecule type" value="Genomic_DNA"/>
</dbReference>
<dbReference type="PANTHER" id="PTHR30055:SF238">
    <property type="entry name" value="MYCOFACTOCIN BIOSYNTHESIS TRANSCRIPTIONAL REGULATOR MFTR-RELATED"/>
    <property type="match status" value="1"/>
</dbReference>
<reference evidence="6" key="1">
    <citation type="submission" date="2021-01" db="EMBL/GenBank/DDBJ databases">
        <title>Whole genome shotgun sequence of Actinocatenispora rupis NBRC 107355.</title>
        <authorList>
            <person name="Komaki H."/>
            <person name="Tamura T."/>
        </authorList>
    </citation>
    <scope>NUCLEOTIDE SEQUENCE</scope>
    <source>
        <strain evidence="6">NBRC 107355</strain>
    </source>
</reference>
<dbReference type="InterPro" id="IPR001647">
    <property type="entry name" value="HTH_TetR"/>
</dbReference>
<keyword evidence="3" id="KW-0804">Transcription</keyword>
<evidence type="ECO:0000313" key="7">
    <source>
        <dbReference type="Proteomes" id="UP000612808"/>
    </source>
</evidence>
<accession>A0A8J3NC97</accession>
<keyword evidence="2 4" id="KW-0238">DNA-binding</keyword>
<dbReference type="InterPro" id="IPR009057">
    <property type="entry name" value="Homeodomain-like_sf"/>
</dbReference>
<dbReference type="PANTHER" id="PTHR30055">
    <property type="entry name" value="HTH-TYPE TRANSCRIPTIONAL REGULATOR RUTR"/>
    <property type="match status" value="1"/>
</dbReference>
<dbReference type="GO" id="GO:0003700">
    <property type="term" value="F:DNA-binding transcription factor activity"/>
    <property type="evidence" value="ECO:0007669"/>
    <property type="project" value="TreeGrafter"/>
</dbReference>
<proteinExistence type="predicted"/>
<comment type="caution">
    <text evidence="6">The sequence shown here is derived from an EMBL/GenBank/DDBJ whole genome shotgun (WGS) entry which is preliminary data.</text>
</comment>
<evidence type="ECO:0000259" key="5">
    <source>
        <dbReference type="PROSITE" id="PS50977"/>
    </source>
</evidence>
<evidence type="ECO:0000256" key="3">
    <source>
        <dbReference type="ARBA" id="ARBA00023163"/>
    </source>
</evidence>
<dbReference type="RefSeq" id="WP_203661248.1">
    <property type="nucleotide sequence ID" value="NZ_BAAAZM010000014.1"/>
</dbReference>
<dbReference type="AlphaFoldDB" id="A0A8J3NC97"/>
<dbReference type="PRINTS" id="PR00455">
    <property type="entry name" value="HTHTETR"/>
</dbReference>
<dbReference type="Pfam" id="PF17754">
    <property type="entry name" value="TetR_C_14"/>
    <property type="match status" value="1"/>
</dbReference>
<dbReference type="Gene3D" id="1.10.357.10">
    <property type="entry name" value="Tetracycline Repressor, domain 2"/>
    <property type="match status" value="1"/>
</dbReference>
<evidence type="ECO:0000256" key="2">
    <source>
        <dbReference type="ARBA" id="ARBA00023125"/>
    </source>
</evidence>
<organism evidence="6 7">
    <name type="scientific">Actinocatenispora rupis</name>
    <dbReference type="NCBI Taxonomy" id="519421"/>
    <lineage>
        <taxon>Bacteria</taxon>
        <taxon>Bacillati</taxon>
        <taxon>Actinomycetota</taxon>
        <taxon>Actinomycetes</taxon>
        <taxon>Micromonosporales</taxon>
        <taxon>Micromonosporaceae</taxon>
        <taxon>Actinocatenispora</taxon>
    </lineage>
</organism>
<sequence>MVGAATVSGLRERKKQQTRDALIASAQRLFAAQGYEGTTTGQIAEAVDVSQRTLFRYFANKDEVALAPLDEAQDSFAAALRARPRRETPMTAMRAAMGSVFSGYADDESGPRRLRALGQTFDLIVRTPSLHATHLRRVADREAQIAAIVAEREGVDPVADPRPRLAAAVFDAALQVASTCQRNEPGELDPRALYAELERTLDALPGIFGHWRRTT</sequence>
<dbReference type="InterPro" id="IPR050109">
    <property type="entry name" value="HTH-type_TetR-like_transc_reg"/>
</dbReference>
<feature type="DNA-binding region" description="H-T-H motif" evidence="4">
    <location>
        <begin position="39"/>
        <end position="58"/>
    </location>
</feature>
<dbReference type="InterPro" id="IPR023772">
    <property type="entry name" value="DNA-bd_HTH_TetR-type_CS"/>
</dbReference>
<protein>
    <submittedName>
        <fullName evidence="6">TetR family transcriptional regulator</fullName>
    </submittedName>
</protein>
<dbReference type="SUPFAM" id="SSF46689">
    <property type="entry name" value="Homeodomain-like"/>
    <property type="match status" value="1"/>
</dbReference>
<dbReference type="PROSITE" id="PS50977">
    <property type="entry name" value="HTH_TETR_2"/>
    <property type="match status" value="1"/>
</dbReference>
<gene>
    <name evidence="6" type="ORF">Aru02nite_47250</name>
</gene>
<evidence type="ECO:0000313" key="6">
    <source>
        <dbReference type="EMBL" id="GID13836.1"/>
    </source>
</evidence>
<keyword evidence="1" id="KW-0805">Transcription regulation</keyword>
<dbReference type="Gene3D" id="1.10.10.60">
    <property type="entry name" value="Homeodomain-like"/>
    <property type="match status" value="1"/>
</dbReference>
<dbReference type="InterPro" id="IPR041347">
    <property type="entry name" value="MftR_C"/>
</dbReference>
<dbReference type="Proteomes" id="UP000612808">
    <property type="component" value="Unassembled WGS sequence"/>
</dbReference>
<dbReference type="GO" id="GO:0000976">
    <property type="term" value="F:transcription cis-regulatory region binding"/>
    <property type="evidence" value="ECO:0007669"/>
    <property type="project" value="TreeGrafter"/>
</dbReference>
<dbReference type="Pfam" id="PF00440">
    <property type="entry name" value="TetR_N"/>
    <property type="match status" value="1"/>
</dbReference>
<keyword evidence="7" id="KW-1185">Reference proteome</keyword>
<feature type="domain" description="HTH tetR-type" evidence="5">
    <location>
        <begin position="16"/>
        <end position="76"/>
    </location>
</feature>
<evidence type="ECO:0000256" key="4">
    <source>
        <dbReference type="PROSITE-ProRule" id="PRU00335"/>
    </source>
</evidence>